<dbReference type="AlphaFoldDB" id="A0A6C0IX58"/>
<reference evidence="1" key="1">
    <citation type="journal article" date="2020" name="Nature">
        <title>Giant virus diversity and host interactions through global metagenomics.</title>
        <authorList>
            <person name="Schulz F."/>
            <person name="Roux S."/>
            <person name="Paez-Espino D."/>
            <person name="Jungbluth S."/>
            <person name="Walsh D.A."/>
            <person name="Denef V.J."/>
            <person name="McMahon K.D."/>
            <person name="Konstantinidis K.T."/>
            <person name="Eloe-Fadrosh E.A."/>
            <person name="Kyrpides N.C."/>
            <person name="Woyke T."/>
        </authorList>
    </citation>
    <scope>NUCLEOTIDE SEQUENCE</scope>
    <source>
        <strain evidence="1">GVMAG-M-3300025572-1</strain>
    </source>
</reference>
<protein>
    <recommendedName>
        <fullName evidence="2">RNA polymerase subunit H/Rpb5 C-terminal domain-containing protein</fullName>
    </recommendedName>
</protein>
<organism evidence="1">
    <name type="scientific">viral metagenome</name>
    <dbReference type="NCBI Taxonomy" id="1070528"/>
    <lineage>
        <taxon>unclassified sequences</taxon>
        <taxon>metagenomes</taxon>
        <taxon>organismal metagenomes</taxon>
    </lineage>
</organism>
<evidence type="ECO:0000313" key="1">
    <source>
        <dbReference type="EMBL" id="QHT97914.1"/>
    </source>
</evidence>
<evidence type="ECO:0008006" key="2">
    <source>
        <dbReference type="Google" id="ProtNLM"/>
    </source>
</evidence>
<name>A0A6C0IX58_9ZZZZ</name>
<accession>A0A6C0IX58</accession>
<dbReference type="EMBL" id="MN740284">
    <property type="protein sequence ID" value="QHT97914.1"/>
    <property type="molecule type" value="Genomic_DNA"/>
</dbReference>
<proteinExistence type="predicted"/>
<sequence length="277" mass="31546">MEAPLNPLLPTDREKLWRLFLVKKTEVAMLSQRGYMLNQVAVMKIIGTSLSFPIETWLPSLQNPRLGMSPPVEGAVEPPTLSNDSPGFQAFLQHREETGYYQTRQEFSSIYYDVNGKPLVVLYLANRPGKQVSTEEFEIVNTFIQLGAQQATQPHMRFRDFILITETGLNSVNTNKLRRRTVGYNIEVFLDSELAFAKVKHAYAPITVEHIRKDNVAKWAQEEQIQPEKLPMQMNLDAIAKWYGASPFDVLQTELLGTTTDTIGYARIIRQTPTAKQ</sequence>